<keyword evidence="6" id="KW-0732">Signal</keyword>
<feature type="domain" description="Sushi" evidence="7">
    <location>
        <begin position="1471"/>
        <end position="1530"/>
    </location>
</feature>
<reference evidence="9 10" key="1">
    <citation type="submission" date="2025-05" db="UniProtKB">
        <authorList>
            <consortium name="RefSeq"/>
        </authorList>
    </citation>
    <scope>IDENTIFICATION</scope>
</reference>
<feature type="disulfide bond" evidence="3">
    <location>
        <begin position="787"/>
        <end position="830"/>
    </location>
</feature>
<feature type="domain" description="Sushi" evidence="7">
    <location>
        <begin position="973"/>
        <end position="1036"/>
    </location>
</feature>
<feature type="domain" description="Sushi" evidence="7">
    <location>
        <begin position="1219"/>
        <end position="1283"/>
    </location>
</feature>
<dbReference type="Pfam" id="PF00084">
    <property type="entry name" value="Sushi"/>
    <property type="match status" value="43"/>
</dbReference>
<feature type="domain" description="Sushi" evidence="7">
    <location>
        <begin position="221"/>
        <end position="280"/>
    </location>
</feature>
<keyword evidence="3" id="KW-0768">Sushi</keyword>
<feature type="domain" description="Sushi" evidence="7">
    <location>
        <begin position="534"/>
        <end position="593"/>
    </location>
</feature>
<feature type="disulfide bond" evidence="3">
    <location>
        <begin position="564"/>
        <end position="591"/>
    </location>
</feature>
<feature type="disulfide bond" evidence="3">
    <location>
        <begin position="1441"/>
        <end position="1468"/>
    </location>
</feature>
<name>A0ABM5G6N8_9SAUR</name>
<feature type="disulfide bond" evidence="3">
    <location>
        <begin position="2501"/>
        <end position="2528"/>
    </location>
</feature>
<feature type="domain" description="Sushi" evidence="7">
    <location>
        <begin position="2287"/>
        <end position="2346"/>
    </location>
</feature>
<evidence type="ECO:0000259" key="7">
    <source>
        <dbReference type="PROSITE" id="PS50923"/>
    </source>
</evidence>
<feature type="domain" description="Sushi" evidence="7">
    <location>
        <begin position="1913"/>
        <end position="1973"/>
    </location>
</feature>
<feature type="disulfide bond" evidence="3">
    <location>
        <begin position="626"/>
        <end position="653"/>
    </location>
</feature>
<feature type="disulfide bond" evidence="3">
    <location>
        <begin position="1189"/>
        <end position="1216"/>
    </location>
</feature>
<feature type="disulfide bond" evidence="3">
    <location>
        <begin position="1501"/>
        <end position="1528"/>
    </location>
</feature>
<feature type="disulfide bond" evidence="3">
    <location>
        <begin position="2472"/>
        <end position="2515"/>
    </location>
</feature>
<keyword evidence="8" id="KW-1185">Reference proteome</keyword>
<dbReference type="CDD" id="cd00033">
    <property type="entry name" value="CCP"/>
    <property type="match status" value="41"/>
</dbReference>
<feature type="signal peptide" evidence="6">
    <location>
        <begin position="1"/>
        <end position="21"/>
    </location>
</feature>
<feature type="domain" description="Sushi" evidence="7">
    <location>
        <begin position="595"/>
        <end position="655"/>
    </location>
</feature>
<feature type="disulfide bond" evidence="3">
    <location>
        <begin position="1348"/>
        <end position="1391"/>
    </location>
</feature>
<feature type="domain" description="Sushi" evidence="7">
    <location>
        <begin position="2161"/>
        <end position="2222"/>
    </location>
</feature>
<feature type="domain" description="Sushi" evidence="7">
    <location>
        <begin position="2531"/>
        <end position="2595"/>
    </location>
</feature>
<feature type="domain" description="Sushi" evidence="7">
    <location>
        <begin position="1346"/>
        <end position="1409"/>
    </location>
</feature>
<feature type="domain" description="Sushi" evidence="7">
    <location>
        <begin position="1974"/>
        <end position="2033"/>
    </location>
</feature>
<dbReference type="Gene3D" id="2.10.70.10">
    <property type="entry name" value="Complement Module, domain 1"/>
    <property type="match status" value="43"/>
</dbReference>
<feature type="disulfide bond" evidence="3">
    <location>
        <begin position="1944"/>
        <end position="1971"/>
    </location>
</feature>
<feature type="domain" description="Sushi" evidence="7">
    <location>
        <begin position="2348"/>
        <end position="2408"/>
    </location>
</feature>
<keyword evidence="1" id="KW-0677">Repeat</keyword>
<dbReference type="Proteomes" id="UP001652642">
    <property type="component" value="Chromosome 4"/>
</dbReference>
<feature type="domain" description="Sushi" evidence="7">
    <location>
        <begin position="785"/>
        <end position="845"/>
    </location>
</feature>
<feature type="domain" description="Sushi" evidence="7">
    <location>
        <begin position="343"/>
        <end position="407"/>
    </location>
</feature>
<dbReference type="GeneID" id="110086565"/>
<dbReference type="SUPFAM" id="SSF57535">
    <property type="entry name" value="Complement control module/SCR domain"/>
    <property type="match status" value="43"/>
</dbReference>
<keyword evidence="5" id="KW-0472">Membrane</keyword>
<gene>
    <name evidence="9 10" type="primary">LOC110086565</name>
</gene>
<evidence type="ECO:0000256" key="4">
    <source>
        <dbReference type="SAM" id="MobiDB-lite"/>
    </source>
</evidence>
<feature type="disulfide bond" evidence="3">
    <location>
        <begin position="284"/>
        <end position="327"/>
    </location>
</feature>
<feature type="disulfide bond" evidence="3">
    <location>
        <begin position="1882"/>
        <end position="1909"/>
    </location>
</feature>
<feature type="disulfide bond" evidence="3">
    <location>
        <begin position="2037"/>
        <end position="2080"/>
    </location>
</feature>
<feature type="disulfide bond" evidence="3">
    <location>
        <begin position="1631"/>
        <end position="1658"/>
    </location>
</feature>
<dbReference type="InterPro" id="IPR000436">
    <property type="entry name" value="Sushi_SCR_CCP_dom"/>
</dbReference>
<keyword evidence="9 10" id="KW-0675">Receptor</keyword>
<organism evidence="8 10">
    <name type="scientific">Pogona vitticeps</name>
    <name type="common">central bearded dragon</name>
    <dbReference type="NCBI Taxonomy" id="103695"/>
    <lineage>
        <taxon>Eukaryota</taxon>
        <taxon>Metazoa</taxon>
        <taxon>Chordata</taxon>
        <taxon>Craniata</taxon>
        <taxon>Vertebrata</taxon>
        <taxon>Euteleostomi</taxon>
        <taxon>Lepidosauria</taxon>
        <taxon>Squamata</taxon>
        <taxon>Bifurcata</taxon>
        <taxon>Unidentata</taxon>
        <taxon>Episquamata</taxon>
        <taxon>Toxicofera</taxon>
        <taxon>Iguania</taxon>
        <taxon>Acrodonta</taxon>
        <taxon>Agamidae</taxon>
        <taxon>Amphibolurinae</taxon>
        <taxon>Pogona</taxon>
    </lineage>
</organism>
<keyword evidence="2 3" id="KW-1015">Disulfide bond</keyword>
<dbReference type="PANTHER" id="PTHR45656:SF3">
    <property type="entry name" value="CUB AND SUSHI DOMAIN-CONTAINING PROTEIN 1"/>
    <property type="match status" value="1"/>
</dbReference>
<feature type="transmembrane region" description="Helical" evidence="5">
    <location>
        <begin position="2873"/>
        <end position="2895"/>
    </location>
</feature>
<feature type="disulfide bond" evidence="3">
    <location>
        <begin position="1068"/>
        <end position="1095"/>
    </location>
</feature>
<evidence type="ECO:0000313" key="8">
    <source>
        <dbReference type="Proteomes" id="UP001652642"/>
    </source>
</evidence>
<feature type="disulfide bond" evidence="3">
    <location>
        <begin position="2379"/>
        <end position="2406"/>
    </location>
</feature>
<feature type="domain" description="Sushi" evidence="7">
    <location>
        <begin position="656"/>
        <end position="715"/>
    </location>
</feature>
<evidence type="ECO:0000313" key="10">
    <source>
        <dbReference type="RefSeq" id="XP_072853314.1"/>
    </source>
</evidence>
<feature type="disulfide bond" evidence="3">
    <location>
        <begin position="975"/>
        <end position="1018"/>
    </location>
</feature>
<feature type="domain" description="Sushi" evidence="7">
    <location>
        <begin position="911"/>
        <end position="972"/>
    </location>
</feature>
<feature type="region of interest" description="Disordered" evidence="4">
    <location>
        <begin position="756"/>
        <end position="776"/>
    </location>
</feature>
<keyword evidence="5" id="KW-0812">Transmembrane</keyword>
<feature type="disulfide bond" evidence="3">
    <location>
        <begin position="597"/>
        <end position="640"/>
    </location>
</feature>
<feature type="domain" description="Sushi" evidence="7">
    <location>
        <begin position="1726"/>
        <end position="1787"/>
    </location>
</feature>
<feature type="disulfide bond" evidence="3">
    <location>
        <begin position="1127"/>
        <end position="1154"/>
    </location>
</feature>
<feature type="domain" description="Sushi" evidence="7">
    <location>
        <begin position="846"/>
        <end position="910"/>
    </location>
</feature>
<feature type="disulfide bond" evidence="3">
    <location>
        <begin position="2004"/>
        <end position="2031"/>
    </location>
</feature>
<feature type="disulfide bond" evidence="3">
    <location>
        <begin position="1915"/>
        <end position="1958"/>
    </location>
</feature>
<dbReference type="InterPro" id="IPR035976">
    <property type="entry name" value="Sushi/SCR/CCP_sf"/>
</dbReference>
<evidence type="ECO:0000256" key="1">
    <source>
        <dbReference type="ARBA" id="ARBA00022737"/>
    </source>
</evidence>
<feature type="domain" description="Sushi" evidence="7">
    <location>
        <begin position="282"/>
        <end position="342"/>
    </location>
</feature>
<feature type="disulfide bond" evidence="3">
    <location>
        <begin position="686"/>
        <end position="713"/>
    </location>
</feature>
<feature type="domain" description="Sushi" evidence="7">
    <location>
        <begin position="2096"/>
        <end position="2160"/>
    </location>
</feature>
<feature type="disulfide bond" evidence="3">
    <location>
        <begin position="2350"/>
        <end position="2393"/>
    </location>
</feature>
<feature type="domain" description="Sushi" evidence="7">
    <location>
        <begin position="2409"/>
        <end position="2468"/>
    </location>
</feature>
<protein>
    <submittedName>
        <fullName evidence="9 10">Complement receptor type 1 isoform X1</fullName>
    </submittedName>
</protein>
<evidence type="ECO:0000256" key="6">
    <source>
        <dbReference type="SAM" id="SignalP"/>
    </source>
</evidence>
<feature type="disulfide bond" evidence="3">
    <location>
        <begin position="251"/>
        <end position="278"/>
    </location>
</feature>
<evidence type="ECO:0000256" key="5">
    <source>
        <dbReference type="SAM" id="Phobius"/>
    </source>
</evidence>
<feature type="domain" description="Sushi" evidence="7">
    <location>
        <begin position="30"/>
        <end position="94"/>
    </location>
</feature>
<dbReference type="RefSeq" id="XP_072853312.1">
    <property type="nucleotide sequence ID" value="XM_072997211.1"/>
</dbReference>
<dbReference type="PANTHER" id="PTHR45656">
    <property type="entry name" value="PROTEIN CBR-CLEC-78"/>
    <property type="match status" value="1"/>
</dbReference>
<feature type="compositionally biased region" description="Polar residues" evidence="4">
    <location>
        <begin position="1561"/>
        <end position="1571"/>
    </location>
</feature>
<feature type="disulfide bond" evidence="3">
    <location>
        <begin position="2317"/>
        <end position="2344"/>
    </location>
</feature>
<dbReference type="PROSITE" id="PS50923">
    <property type="entry name" value="SUSHI"/>
    <property type="match status" value="43"/>
</dbReference>
<feature type="domain" description="Sushi" evidence="7">
    <location>
        <begin position="408"/>
        <end position="469"/>
    </location>
</feature>
<feature type="domain" description="Sushi" evidence="7">
    <location>
        <begin position="2722"/>
        <end position="2781"/>
    </location>
</feature>
<feature type="domain" description="Sushi" evidence="7">
    <location>
        <begin position="2470"/>
        <end position="2530"/>
    </location>
</feature>
<feature type="domain" description="Sushi" evidence="7">
    <location>
        <begin position="1098"/>
        <end position="1156"/>
    </location>
</feature>
<feature type="domain" description="Sushi" evidence="7">
    <location>
        <begin position="2223"/>
        <end position="2286"/>
    </location>
</feature>
<feature type="disulfide bond" evidence="3">
    <location>
        <begin position="2752"/>
        <end position="2779"/>
    </location>
</feature>
<feature type="region of interest" description="Disordered" evidence="4">
    <location>
        <begin position="1550"/>
        <end position="1591"/>
    </location>
</feature>
<evidence type="ECO:0000256" key="2">
    <source>
        <dbReference type="ARBA" id="ARBA00023157"/>
    </source>
</evidence>
<feature type="domain" description="Sushi" evidence="7">
    <location>
        <begin position="95"/>
        <end position="156"/>
    </location>
</feature>
<feature type="disulfide bond" evidence="3">
    <location>
        <begin position="1160"/>
        <end position="1203"/>
    </location>
</feature>
<feature type="disulfide bond" evidence="3">
    <location>
        <begin position="2225"/>
        <end position="2268"/>
    </location>
</feature>
<accession>A0ABM5G6N8</accession>
<feature type="disulfide bond" evidence="3">
    <location>
        <begin position="2837"/>
        <end position="2864"/>
    </location>
</feature>
<feature type="domain" description="Sushi" evidence="7">
    <location>
        <begin position="2596"/>
        <end position="2657"/>
    </location>
</feature>
<feature type="disulfide bond" evidence="3">
    <location>
        <begin position="313"/>
        <end position="340"/>
    </location>
</feature>
<feature type="disulfide bond" evidence="3">
    <location>
        <begin position="2439"/>
        <end position="2466"/>
    </location>
</feature>
<feature type="disulfide bond" evidence="3">
    <location>
        <begin position="1039"/>
        <end position="1082"/>
    </location>
</feature>
<feature type="disulfide bond" evidence="3">
    <location>
        <begin position="472"/>
        <end position="515"/>
    </location>
</feature>
<dbReference type="InterPro" id="IPR051277">
    <property type="entry name" value="SEZ6_CSMD_C4BPB_Regulators"/>
</dbReference>
<feature type="disulfide bond" evidence="3">
    <location>
        <begin position="816"/>
        <end position="843"/>
    </location>
</feature>
<feature type="domain" description="Sushi" evidence="7">
    <location>
        <begin position="2658"/>
        <end position="2721"/>
    </location>
</feature>
<feature type="disulfide bond" evidence="3">
    <location>
        <begin position="159"/>
        <end position="202"/>
    </location>
</feature>
<feature type="domain" description="Sushi" evidence="7">
    <location>
        <begin position="1410"/>
        <end position="1470"/>
    </location>
</feature>
<feature type="disulfide bond" evidence="3">
    <location>
        <begin position="1412"/>
        <end position="1455"/>
    </location>
</feature>
<feature type="disulfide bond" evidence="3">
    <location>
        <begin position="1790"/>
        <end position="1833"/>
    </location>
</feature>
<feature type="domain" description="Sushi" evidence="7">
    <location>
        <begin position="1661"/>
        <end position="1725"/>
    </location>
</feature>
<feature type="domain" description="Sushi" evidence="7">
    <location>
        <begin position="2808"/>
        <end position="2866"/>
    </location>
</feature>
<feature type="domain" description="Sushi" evidence="7">
    <location>
        <begin position="1788"/>
        <end position="1851"/>
    </location>
</feature>
<feature type="domain" description="Sushi" evidence="7">
    <location>
        <begin position="1158"/>
        <end position="1218"/>
    </location>
</feature>
<feature type="disulfide bond" evidence="3">
    <location>
        <begin position="2660"/>
        <end position="2703"/>
    </location>
</feature>
<feature type="chain" id="PRO_5045028228" evidence="6">
    <location>
        <begin position="22"/>
        <end position="2920"/>
    </location>
</feature>
<comment type="caution">
    <text evidence="3">Lacks conserved residue(s) required for the propagation of feature annotation.</text>
</comment>
<dbReference type="SMART" id="SM00032">
    <property type="entry name" value="CCP"/>
    <property type="match status" value="43"/>
</dbReference>
<evidence type="ECO:0000256" key="3">
    <source>
        <dbReference type="PROSITE-ProRule" id="PRU00302"/>
    </source>
</evidence>
<feature type="domain" description="Sushi" evidence="7">
    <location>
        <begin position="1284"/>
        <end position="1345"/>
    </location>
</feature>
<keyword evidence="5" id="KW-1133">Transmembrane helix</keyword>
<feature type="disulfide bond" evidence="3">
    <location>
        <begin position="2066"/>
        <end position="2093"/>
    </location>
</feature>
<feature type="domain" description="Sushi" evidence="7">
    <location>
        <begin position="1852"/>
        <end position="1911"/>
    </location>
</feature>
<feature type="domain" description="Sushi" evidence="7">
    <location>
        <begin position="2035"/>
        <end position="2095"/>
    </location>
</feature>
<sequence length="2920" mass="321742">MRTMILLCTLHLLWASAAILAVPLGDQALGHCSLPPRLDFAEPADEHKEKNSFPVGSSVTYQCRPGYIKPPGLKYTSTCLQNQTWSIVRELCQKRTCTHPGEPENGRLISSGNFLFGSRVNYICEEGYRLIGKSSRMCVIRDKGVQWTGNIPLCQRIPCLRPPDIPHGTHSGRYEDDFSYGTVVTYTCEDGYPLFGDAHIHCTSKDGFNGEWSGRAYCGVTECPQPHIENGRIVAGVSKTYKYNQSVIFDCNNGHMISGLREIRCQMDGTWEPPLPHCKWTVRCQPPPDVPNGSYSNQEDTPFTPEIFVNYTCDPGYALIGEATIYCTSSGTWSSPAPRCEGGSCGPALRLEFAELLDEYKGNNSFPIGLTVKYGCRPGYFKVPGLKSSLTCFRNQEWSEVQEFCKRKSCGHPGDPDNGRLIVSGDFLFGSTISYICDEGHRLLGGSSRRCEILGRRVQWTGDVPFCQRIPCFPPPDIPHGTHSGRYEDDFTYGTVVTYTCEDGYPLLGDAHIHCTSKDGFHGEWSGRVYCGVRECPPPQLENGRIIRGVSQKYIHNQSVTFDCNKGYMMSGSREIRCQMDGMWEPPLPHCERAVHCQPPPDVPNGSYSNREATAFTPEMFVDYTCDLGYALIGEATIFCTSSGTWSSPAPRCKVRECPPPQLENGRIVGGLSDTYRHNQSVTLDCHNGHTISGSREIHCQMDGTWEPPLPLCEQAEQHNEGTLGWEVKGMMAQASHWDRDKERSTPITVLFSTPALSGLETTGDAGQDGSGSRDEPVTTLLSAVQCHPPPDVPNGSYSNQKDTAYTPEMFVNYTCDPGYALIGEATIYCTSSGTWSSSAPFCEGGSCGPALRLEFAELLDEYKGNNSFPIGSTVKYGCRPGYFKVPGLKSSITCFTNQEWSEVQEFCKRKSCGHPGDPDNGRLIVSGDFLFGSTISYICDEGHRLLGVSSRRCEILGRRVQWTGDVPFCQRIPCFPPPDIPHGTHSGRYEDDFTYGTVVTYTCEDGYPLLGDAHIHCTSKDGFHGEWSGRVYCGAVHCQPPPDVPNGSYSNRQATAFTPEMFVDYTCDLGYALIGEATIFCTSSGTWSSPAPRCKVAGCVIPEIQNGRITSAQVVHQPMEAIAFECDPGYVLKGNSVTQCQHDNTWDPPVPVCVSAVQCQPPPDVPNGSYSNQEDTAFTPEMFVNYTCDPGYALIGEATIYCISSGTWSSSAPFCEGGSCGPALRLEFAQLLDEYKGNNSFPIGSTVKYGCRPGYFKVPGLKSSLTCFRNQEWSEVQEFCKRKSCGHPGDPDNGRLIVSGDFLFGSTISYICDEGHRLLGASSRRCEILGRRVQWTGDVPFCQRIPCFPPPDIPHGTHSGRYEDDFTYGTVVTYTCEDGYPLLGDAHIHCTSKDGFHGEWSGRVYCGAVHCQPPPDVPNGSYSNREATAFTPEMFVDYTCDLGYALIGEATIFCTSSGTWSSPAPRCKVRECPPPQLENGRIVGGLSDTYRHNQSVTLDCHNGHTISGSREIHCQMDGTWEPPLPLCEQAEQHNEGTLGWEVKGMMAQASHWDRDKERSTPITVLSSTPALSGLETTGDAGQDGSGSRDEPVTTLLSAVQCHPPPDVPNGSYSTQKDTAYTPEMFVNYTCDPGYALIGEATIYCTSSGTWSSSAPFCEGGSCGPALRLEFAELLDEYKGNNSFPIGSTVKYGCRPGYFKVPGLKSSITCFRNQEWSEVQEFCKRKSCGHPGDPDNGRLIVSGDFLFGSTISYICDEGHRLLGASSRRCEILGRRVQWTGDVPFCQRIPCFPPPDIPHGTHSGRYEDDFTYGTVVTYTCEDGYPLLGDAHIHCTSKDGFHGEWSGRVYCGVRECPLPHLENGRIIRGVSQKYIHNQSVTLDCNKGYMMSGSREIRCQMDGMWEPPLPLCERAVHCQPPPDVPNGSYSNRQATAFTPEMFVDYTCDLGYALIGEATIFCTSSGTWSSPAPRCKVRECPPPQLENGRVVGGLSDTYRHNQSVTLDCHNGHTISGSREIHCQMDGTWEPPLPLCEQVVHCQPPPDVPNGSYSNQKDTAYTPEMFVNYTCDPGYALIGEATIYCTSSGTWSSSAPFCEGGSCGPALRLEFAELLDEFKGNNSFPIGSTVKYGCRPGYFKVPGLKSSITCFRNQEWSEVQEFCKRQSCGHPGDPDNGRLIVSGDFLFGSTISYICDEGHRLLGASSRRCEILGRRVQWTGDVPFCQRIPCFPPPDIPHGTHSGRYEDDFTYGTVVTYTCEDGYPLLGDAHIHCTSKDGFHGEWSSRVYCGVRECPPPQLENGRIIRGVSQKYIHNQSVTLDCNKGYMMSGSREIRCQMDGMWEPPLPLCERAVHCQPPPDVPNGSYSNRQATAFTPEMFVDYTCDLGYALIGEATIFCTSSGTWSSPAPRCKVRECPPPQLENGRIVGGLSDTYRHNQSVTLDCHNGHTISGSREIHCQMDGTWEPPLPLCEQVVHCQPPPDVPNGSYSNQKDTAYTPEMFVNYTCDPGYALIGEATIYCTSSGTWSSSAPFCEGGSCGPALRLEFAELLDEYKGNNSFPIGSTVKYGCRPGYFKVPGLKSSIICFRNQEWSEVQEFCKRQSCGHPGDPDNGRLIVSVDFLFGSTISYICDEGHRLLGASSRRCEILGRRVQWTGDVPFCQRIPCFPPPDIPHGTHSGRYEDDFTYGTVVTYTCEDGYPLLGDAHIHCTSKDGFHGEWSGRAYCGVRECPPPHLENGRIVHGVSQTYIQNQSVMFDCNKGYTMSGSREIRCQMDGTWEPPLPHCEQGKHPQKQQLGHEAHVDTGHNNEKTPAIGCILLQISGGKKLNTETVVEVGDNVTLECEEGFVLKGSPHVQCQHGSIWDPPVPVCKPGSYMETYIGFGAAVGVLLLIISGGIWVIISKRKKDKYTPGNRKIYRCPESQVQQ</sequence>
<feature type="domain" description="Sushi" evidence="7">
    <location>
        <begin position="470"/>
        <end position="533"/>
    </location>
</feature>
<feature type="domain" description="Sushi" evidence="7">
    <location>
        <begin position="157"/>
        <end position="220"/>
    </location>
</feature>
<dbReference type="RefSeq" id="XP_072853314.1">
    <property type="nucleotide sequence ID" value="XM_072997213.1"/>
</dbReference>
<proteinExistence type="predicted"/>
<feature type="domain" description="Sushi" evidence="7">
    <location>
        <begin position="1600"/>
        <end position="1660"/>
    </location>
</feature>
<evidence type="ECO:0000313" key="9">
    <source>
        <dbReference type="RefSeq" id="XP_072853312.1"/>
    </source>
</evidence>
<feature type="domain" description="Sushi" evidence="7">
    <location>
        <begin position="1037"/>
        <end position="1097"/>
    </location>
</feature>
<feature type="disulfide bond" evidence="3">
    <location>
        <begin position="1602"/>
        <end position="1645"/>
    </location>
</feature>